<evidence type="ECO:0000313" key="2">
    <source>
        <dbReference type="EMBL" id="MDO6576851.1"/>
    </source>
</evidence>
<reference evidence="2" key="1">
    <citation type="submission" date="2023-07" db="EMBL/GenBank/DDBJ databases">
        <title>Genome content predicts the carbon catabolic preferences of heterotrophic bacteria.</title>
        <authorList>
            <person name="Gralka M."/>
        </authorList>
    </citation>
    <scope>NUCLEOTIDE SEQUENCE</scope>
    <source>
        <strain evidence="2">F2M12</strain>
    </source>
</reference>
<dbReference type="Pfam" id="PF12358">
    <property type="entry name" value="DUF3644"/>
    <property type="match status" value="1"/>
</dbReference>
<gene>
    <name evidence="2" type="ORF">Q4527_05575</name>
</gene>
<evidence type="ECO:0000259" key="1">
    <source>
        <dbReference type="Pfam" id="PF12358"/>
    </source>
</evidence>
<dbReference type="EMBL" id="JAUOQI010000003">
    <property type="protein sequence ID" value="MDO6576851.1"/>
    <property type="molecule type" value="Genomic_DNA"/>
</dbReference>
<name>A0AAW7Z1M2_9ALTE</name>
<comment type="caution">
    <text evidence="2">The sequence shown here is derived from an EMBL/GenBank/DDBJ whole genome shotgun (WGS) entry which is preliminary data.</text>
</comment>
<accession>A0AAW7Z1M2</accession>
<dbReference type="AlphaFoldDB" id="A0AAW7Z1M2"/>
<dbReference type="RefSeq" id="WP_197483392.1">
    <property type="nucleotide sequence ID" value="NZ_CP015346.1"/>
</dbReference>
<evidence type="ECO:0000313" key="3">
    <source>
        <dbReference type="Proteomes" id="UP001170717"/>
    </source>
</evidence>
<proteinExistence type="predicted"/>
<feature type="domain" description="DUF3644" evidence="1">
    <location>
        <begin position="114"/>
        <end position="284"/>
    </location>
</feature>
<dbReference type="Proteomes" id="UP001170717">
    <property type="component" value="Unassembled WGS sequence"/>
</dbReference>
<sequence>MLAKACFQKIDKKDGNKLARNNNQIALADVLREFEDNGTIFTAEMVVQRTAYSKNSINKYINEKLLNKYVFHAGSRAKYRIEGISALSNDQFLAVMSQSAMVRQKTPEEQFHNKLVSRSLDAFTLALEVYNRPSMKNRVEAFSIMMVNAWELLLKAELLKAEGYEKIFYDGDKSISIADAVKRRLQEKDPVRINLETIIDLRDHATHLLIPELQPQLSRLFQATVLNYQTRYRNEMGNAPLSGQSVGMLSLVVDGPTPEVALLQKLYGKHAAQTVANFIKRFDDTSKKVNSTEFSIPIDYRLALVKREDESDLSLSVGDAGEEAIIITKTKDPDVTHPYHMKEVVDEINKRQSTILIKSGAFHAVLNKHKINNQTKSDMRWVIDGRPRYSEKFIKWFVENLKQPNWLESAKEFRRNQLKKKK</sequence>
<dbReference type="InterPro" id="IPR022104">
    <property type="entry name" value="DUF3644"/>
</dbReference>
<protein>
    <submittedName>
        <fullName evidence="2">DUF3644 domain-containing protein</fullName>
    </submittedName>
</protein>
<organism evidence="2 3">
    <name type="scientific">Alteromonas stellipolaris</name>
    <dbReference type="NCBI Taxonomy" id="233316"/>
    <lineage>
        <taxon>Bacteria</taxon>
        <taxon>Pseudomonadati</taxon>
        <taxon>Pseudomonadota</taxon>
        <taxon>Gammaproteobacteria</taxon>
        <taxon>Alteromonadales</taxon>
        <taxon>Alteromonadaceae</taxon>
        <taxon>Alteromonas/Salinimonas group</taxon>
        <taxon>Alteromonas</taxon>
    </lineage>
</organism>